<sequence length="227" mass="26391">MPFPRTYLFERGVSLLWLKVPLVKTEAHLPLRFWINIIKNPQFVFDVQTSDNVDAVLLVIAQTFMDSCTIADHKLGRDSPINKLLYARDIPRYKQMVERYYADIRQTISASDQEMNSALAELSRNYSGDLNSLVALHELYKYINKYYDQVSVSPVGTNMLFSLLSCVGEPISLYWEAYFASHPIKKIIIIIIIRSSRTIKMLCIVLLAYHKFVLFLSKRERKSQKRT</sequence>
<accession>A0A8B9QKP8</accession>
<keyword evidence="3" id="KW-1185">Reference proteome</keyword>
<dbReference type="GO" id="GO:0050772">
    <property type="term" value="P:positive regulation of axonogenesis"/>
    <property type="evidence" value="ECO:0007669"/>
    <property type="project" value="TreeGrafter"/>
</dbReference>
<dbReference type="InterPro" id="IPR013548">
    <property type="entry name" value="Plexin_cytoplasmic_RasGAP_dom"/>
</dbReference>
<dbReference type="Pfam" id="PF08337">
    <property type="entry name" value="Plexin_cytopl"/>
    <property type="match status" value="1"/>
</dbReference>
<dbReference type="GO" id="GO:0005886">
    <property type="term" value="C:plasma membrane"/>
    <property type="evidence" value="ECO:0007669"/>
    <property type="project" value="TreeGrafter"/>
</dbReference>
<evidence type="ECO:0000313" key="2">
    <source>
        <dbReference type="Ensembl" id="ENSAOWP00000027425.1"/>
    </source>
</evidence>
<dbReference type="GO" id="GO:0002116">
    <property type="term" value="C:semaphorin receptor complex"/>
    <property type="evidence" value="ECO:0007669"/>
    <property type="project" value="TreeGrafter"/>
</dbReference>
<dbReference type="Proteomes" id="UP000694424">
    <property type="component" value="Unplaced"/>
</dbReference>
<dbReference type="SUPFAM" id="SSF48350">
    <property type="entry name" value="GTPase activation domain, GAP"/>
    <property type="match status" value="1"/>
</dbReference>
<organism evidence="2 3">
    <name type="scientific">Apteryx owenii</name>
    <name type="common">Little spotted kiwi</name>
    <dbReference type="NCBI Taxonomy" id="8824"/>
    <lineage>
        <taxon>Eukaryota</taxon>
        <taxon>Metazoa</taxon>
        <taxon>Chordata</taxon>
        <taxon>Craniata</taxon>
        <taxon>Vertebrata</taxon>
        <taxon>Euteleostomi</taxon>
        <taxon>Archelosauria</taxon>
        <taxon>Archosauria</taxon>
        <taxon>Dinosauria</taxon>
        <taxon>Saurischia</taxon>
        <taxon>Theropoda</taxon>
        <taxon>Coelurosauria</taxon>
        <taxon>Aves</taxon>
        <taxon>Palaeognathae</taxon>
        <taxon>Apterygiformes</taxon>
        <taxon>Apterygidae</taxon>
        <taxon>Apteryx</taxon>
    </lineage>
</organism>
<reference evidence="2" key="2">
    <citation type="submission" date="2025-09" db="UniProtKB">
        <authorList>
            <consortium name="Ensembl"/>
        </authorList>
    </citation>
    <scope>IDENTIFICATION</scope>
</reference>
<reference evidence="2" key="1">
    <citation type="submission" date="2025-08" db="UniProtKB">
        <authorList>
            <consortium name="Ensembl"/>
        </authorList>
    </citation>
    <scope>IDENTIFICATION</scope>
</reference>
<dbReference type="InterPro" id="IPR031148">
    <property type="entry name" value="Plexin"/>
</dbReference>
<dbReference type="GO" id="GO:0017154">
    <property type="term" value="F:semaphorin receptor activity"/>
    <property type="evidence" value="ECO:0007669"/>
    <property type="project" value="InterPro"/>
</dbReference>
<dbReference type="Ensembl" id="ENSAOWT00000031079.1">
    <property type="protein sequence ID" value="ENSAOWP00000027425.1"/>
    <property type="gene ID" value="ENSAOWG00000018474.1"/>
</dbReference>
<dbReference type="AlphaFoldDB" id="A0A8B9QKP8"/>
<dbReference type="GO" id="GO:0007162">
    <property type="term" value="P:negative regulation of cell adhesion"/>
    <property type="evidence" value="ECO:0007669"/>
    <property type="project" value="TreeGrafter"/>
</dbReference>
<name>A0A8B9QKP8_APTOW</name>
<evidence type="ECO:0000313" key="3">
    <source>
        <dbReference type="Proteomes" id="UP000694424"/>
    </source>
</evidence>
<dbReference type="InterPro" id="IPR008936">
    <property type="entry name" value="Rho_GTPase_activation_prot"/>
</dbReference>
<feature type="domain" description="Plexin cytoplasmic RasGAP" evidence="1">
    <location>
        <begin position="28"/>
        <end position="150"/>
    </location>
</feature>
<evidence type="ECO:0000259" key="1">
    <source>
        <dbReference type="Pfam" id="PF08337"/>
    </source>
</evidence>
<dbReference type="PANTHER" id="PTHR22625">
    <property type="entry name" value="PLEXIN"/>
    <property type="match status" value="1"/>
</dbReference>
<dbReference type="GO" id="GO:0030334">
    <property type="term" value="P:regulation of cell migration"/>
    <property type="evidence" value="ECO:0007669"/>
    <property type="project" value="TreeGrafter"/>
</dbReference>
<protein>
    <recommendedName>
        <fullName evidence="1">Plexin cytoplasmic RasGAP domain-containing protein</fullName>
    </recommendedName>
</protein>
<dbReference type="PANTHER" id="PTHR22625:SF36">
    <property type="entry name" value="PLEXIN-B1"/>
    <property type="match status" value="1"/>
</dbReference>
<dbReference type="GO" id="GO:0008360">
    <property type="term" value="P:regulation of cell shape"/>
    <property type="evidence" value="ECO:0007669"/>
    <property type="project" value="TreeGrafter"/>
</dbReference>
<dbReference type="Gene3D" id="1.10.506.10">
    <property type="entry name" value="GTPase Activation - p120gap, domain 1"/>
    <property type="match status" value="1"/>
</dbReference>
<proteinExistence type="predicted"/>